<evidence type="ECO:0000256" key="1">
    <source>
        <dbReference type="ARBA" id="ARBA00004496"/>
    </source>
</evidence>
<dbReference type="CDD" id="cd06170">
    <property type="entry name" value="LuxR_C_like"/>
    <property type="match status" value="1"/>
</dbReference>
<evidence type="ECO:0000256" key="6">
    <source>
        <dbReference type="PROSITE-ProRule" id="PRU00169"/>
    </source>
</evidence>
<keyword evidence="3" id="KW-0805">Transcription regulation</keyword>
<dbReference type="GO" id="GO:0003677">
    <property type="term" value="F:DNA binding"/>
    <property type="evidence" value="ECO:0007669"/>
    <property type="project" value="UniProtKB-KW"/>
</dbReference>
<evidence type="ECO:0000313" key="10">
    <source>
        <dbReference type="Proteomes" id="UP001238088"/>
    </source>
</evidence>
<accession>A0ABU0ABM7</accession>
<dbReference type="PROSITE" id="PS50043">
    <property type="entry name" value="HTH_LUXR_2"/>
    <property type="match status" value="1"/>
</dbReference>
<feature type="domain" description="Response regulatory" evidence="8">
    <location>
        <begin position="4"/>
        <end position="120"/>
    </location>
</feature>
<keyword evidence="10" id="KW-1185">Reference proteome</keyword>
<evidence type="ECO:0000256" key="3">
    <source>
        <dbReference type="ARBA" id="ARBA00023015"/>
    </source>
</evidence>
<dbReference type="InterPro" id="IPR011006">
    <property type="entry name" value="CheY-like_superfamily"/>
</dbReference>
<evidence type="ECO:0000313" key="9">
    <source>
        <dbReference type="EMBL" id="MDQ0268649.1"/>
    </source>
</evidence>
<name>A0ABU0ABM7_9BACI</name>
<dbReference type="InterPro" id="IPR000792">
    <property type="entry name" value="Tscrpt_reg_LuxR_C"/>
</dbReference>
<evidence type="ECO:0000259" key="7">
    <source>
        <dbReference type="PROSITE" id="PS50043"/>
    </source>
</evidence>
<keyword evidence="4 9" id="KW-0238">DNA-binding</keyword>
<dbReference type="PROSITE" id="PS50110">
    <property type="entry name" value="RESPONSE_REGULATORY"/>
    <property type="match status" value="1"/>
</dbReference>
<dbReference type="InterPro" id="IPR001789">
    <property type="entry name" value="Sig_transdc_resp-reg_receiver"/>
</dbReference>
<dbReference type="PANTHER" id="PTHR43214:SF42">
    <property type="entry name" value="TRANSCRIPTIONAL REGULATORY PROTEIN DESR"/>
    <property type="match status" value="1"/>
</dbReference>
<feature type="domain" description="HTH luxR-type" evidence="7">
    <location>
        <begin position="134"/>
        <end position="199"/>
    </location>
</feature>
<proteinExistence type="predicted"/>
<comment type="subcellular location">
    <subcellularLocation>
        <location evidence="1">Cytoplasm</location>
    </subcellularLocation>
</comment>
<dbReference type="PRINTS" id="PR00038">
    <property type="entry name" value="HTHLUXR"/>
</dbReference>
<dbReference type="InterPro" id="IPR039420">
    <property type="entry name" value="WalR-like"/>
</dbReference>
<dbReference type="Pfam" id="PF00196">
    <property type="entry name" value="GerE"/>
    <property type="match status" value="1"/>
</dbReference>
<dbReference type="SUPFAM" id="SSF46894">
    <property type="entry name" value="C-terminal effector domain of the bipartite response regulators"/>
    <property type="match status" value="1"/>
</dbReference>
<gene>
    <name evidence="9" type="ORF">J2S17_000518</name>
</gene>
<dbReference type="SMART" id="SM00421">
    <property type="entry name" value="HTH_LUXR"/>
    <property type="match status" value="1"/>
</dbReference>
<evidence type="ECO:0000259" key="8">
    <source>
        <dbReference type="PROSITE" id="PS50110"/>
    </source>
</evidence>
<evidence type="ECO:0000256" key="5">
    <source>
        <dbReference type="ARBA" id="ARBA00023163"/>
    </source>
</evidence>
<keyword evidence="5" id="KW-0804">Transcription</keyword>
<dbReference type="EMBL" id="JAUSUB010000002">
    <property type="protein sequence ID" value="MDQ0268649.1"/>
    <property type="molecule type" value="Genomic_DNA"/>
</dbReference>
<dbReference type="PANTHER" id="PTHR43214">
    <property type="entry name" value="TWO-COMPONENT RESPONSE REGULATOR"/>
    <property type="match status" value="1"/>
</dbReference>
<dbReference type="Gene3D" id="3.40.50.2300">
    <property type="match status" value="1"/>
</dbReference>
<dbReference type="SMART" id="SM00448">
    <property type="entry name" value="REC"/>
    <property type="match status" value="1"/>
</dbReference>
<dbReference type="SUPFAM" id="SSF52172">
    <property type="entry name" value="CheY-like"/>
    <property type="match status" value="1"/>
</dbReference>
<evidence type="ECO:0000256" key="2">
    <source>
        <dbReference type="ARBA" id="ARBA00022553"/>
    </source>
</evidence>
<dbReference type="Pfam" id="PF00072">
    <property type="entry name" value="Response_reg"/>
    <property type="match status" value="1"/>
</dbReference>
<protein>
    <submittedName>
        <fullName evidence="9">DNA-binding NarL/FixJ family response regulator</fullName>
    </submittedName>
</protein>
<keyword evidence="2 6" id="KW-0597">Phosphoprotein</keyword>
<sequence length="201" mass="22636">MTIRVIIGEDQRMLRGALGSLLNFEEDIEVIGQAENGKEVERLINQLKPDVCLLDIEMPLKSGLEVAEELNHQNCPCKIIILTTFARSGYFERALKSNVHGYLLKDGSSDELAESIRNVMKGKREFAPELIFGSVKEENPLTDREREVLKMVAAGMTAKEVSAHLYLSVGTVRNYMSEIINKLQVKNRIEAISKAEKKGWM</sequence>
<dbReference type="InterPro" id="IPR016032">
    <property type="entry name" value="Sig_transdc_resp-reg_C-effctor"/>
</dbReference>
<evidence type="ECO:0000256" key="4">
    <source>
        <dbReference type="ARBA" id="ARBA00023125"/>
    </source>
</evidence>
<feature type="modified residue" description="4-aspartylphosphate" evidence="6">
    <location>
        <position position="55"/>
    </location>
</feature>
<organism evidence="9 10">
    <name type="scientific">Cytobacillus purgationiresistens</name>
    <dbReference type="NCBI Taxonomy" id="863449"/>
    <lineage>
        <taxon>Bacteria</taxon>
        <taxon>Bacillati</taxon>
        <taxon>Bacillota</taxon>
        <taxon>Bacilli</taxon>
        <taxon>Bacillales</taxon>
        <taxon>Bacillaceae</taxon>
        <taxon>Cytobacillus</taxon>
    </lineage>
</organism>
<reference evidence="9 10" key="1">
    <citation type="submission" date="2023-07" db="EMBL/GenBank/DDBJ databases">
        <title>Genomic Encyclopedia of Type Strains, Phase IV (KMG-IV): sequencing the most valuable type-strain genomes for metagenomic binning, comparative biology and taxonomic classification.</title>
        <authorList>
            <person name="Goeker M."/>
        </authorList>
    </citation>
    <scope>NUCLEOTIDE SEQUENCE [LARGE SCALE GENOMIC DNA]</scope>
    <source>
        <strain evidence="9 10">DSM 23494</strain>
    </source>
</reference>
<comment type="caution">
    <text evidence="9">The sequence shown here is derived from an EMBL/GenBank/DDBJ whole genome shotgun (WGS) entry which is preliminary data.</text>
</comment>
<dbReference type="CDD" id="cd19930">
    <property type="entry name" value="REC_DesR-like"/>
    <property type="match status" value="1"/>
</dbReference>
<dbReference type="Proteomes" id="UP001238088">
    <property type="component" value="Unassembled WGS sequence"/>
</dbReference>